<reference evidence="2 3" key="1">
    <citation type="submission" date="2018-08" db="EMBL/GenBank/DDBJ databases">
        <title>Murine metabolic-syndrome-specific gut microbial biobank.</title>
        <authorList>
            <person name="Liu C."/>
        </authorList>
    </citation>
    <scope>NUCLEOTIDE SEQUENCE [LARGE SCALE GENOMIC DNA]</scope>
    <source>
        <strain evidence="2 3">28</strain>
    </source>
</reference>
<dbReference type="GO" id="GO:0006508">
    <property type="term" value="P:proteolysis"/>
    <property type="evidence" value="ECO:0007669"/>
    <property type="project" value="InterPro"/>
</dbReference>
<protein>
    <recommendedName>
        <fullName evidence="1">Metalloprotease TldD/E C-terminal domain-containing protein</fullName>
    </recommendedName>
</protein>
<dbReference type="InterPro" id="IPR036059">
    <property type="entry name" value="TldD/PmbA_sf"/>
</dbReference>
<dbReference type="InterPro" id="IPR045569">
    <property type="entry name" value="Metalloprtase-TldD/E_C"/>
</dbReference>
<comment type="caution">
    <text evidence="2">The sequence shown here is derived from an EMBL/GenBank/DDBJ whole genome shotgun (WGS) entry which is preliminary data.</text>
</comment>
<dbReference type="PANTHER" id="PTHR43421">
    <property type="entry name" value="METALLOPROTEASE PMBA"/>
    <property type="match status" value="1"/>
</dbReference>
<evidence type="ECO:0000259" key="1">
    <source>
        <dbReference type="Pfam" id="PF19289"/>
    </source>
</evidence>
<dbReference type="PANTHER" id="PTHR43421:SF1">
    <property type="entry name" value="METALLOPROTEASE PMBA"/>
    <property type="match status" value="1"/>
</dbReference>
<accession>A0A845QF29</accession>
<feature type="domain" description="Metalloprotease TldD/E C-terminal" evidence="1">
    <location>
        <begin position="213"/>
        <end position="415"/>
    </location>
</feature>
<dbReference type="EMBL" id="QXWK01000001">
    <property type="protein sequence ID" value="NBH60150.1"/>
    <property type="molecule type" value="Genomic_DNA"/>
</dbReference>
<proteinExistence type="predicted"/>
<organism evidence="2 3">
    <name type="scientific">Anaerotruncus colihominis</name>
    <dbReference type="NCBI Taxonomy" id="169435"/>
    <lineage>
        <taxon>Bacteria</taxon>
        <taxon>Bacillati</taxon>
        <taxon>Bacillota</taxon>
        <taxon>Clostridia</taxon>
        <taxon>Eubacteriales</taxon>
        <taxon>Oscillospiraceae</taxon>
        <taxon>Anaerotruncus</taxon>
    </lineage>
</organism>
<evidence type="ECO:0000313" key="2">
    <source>
        <dbReference type="EMBL" id="NBH60150.1"/>
    </source>
</evidence>
<dbReference type="InterPro" id="IPR047657">
    <property type="entry name" value="PmbA"/>
</dbReference>
<dbReference type="AlphaFoldDB" id="A0A845QF29"/>
<dbReference type="SUPFAM" id="SSF111283">
    <property type="entry name" value="Putative modulator of DNA gyrase, PmbA/TldD"/>
    <property type="match status" value="1"/>
</dbReference>
<keyword evidence="3" id="KW-1185">Reference proteome</keyword>
<dbReference type="Proteomes" id="UP000446866">
    <property type="component" value="Unassembled WGS sequence"/>
</dbReference>
<dbReference type="GO" id="GO:0008237">
    <property type="term" value="F:metallopeptidase activity"/>
    <property type="evidence" value="ECO:0007669"/>
    <property type="project" value="InterPro"/>
</dbReference>
<sequence>MAMIREKYEINSTEYAAVFLNSRLDATRKRRSKKKGFRVYDNGLIGLKYTESDCDEEKMFRGAEEMLRYQVPYEPAPEEEKVCHMDMTEGEKEPDYKAFENQCEDLVIRLKKRFPGIIFSNSIRIVEEEHKLENTQGLDLSFKDRYYLGEINLKMRDGINISDGAIPYKSRTFEPDEIFAHAERVLANYENVITVEEGKTYPIIISTTDCFNVYYGFINTCFERELNGQHYGAGGSLLCGQQGKQVFSKDFNLIQYSDPAKYIGRPFFDAEGTIIDGGVVEFVKDGTFLRPYTDKSVSLKYGLENTGSAEAKPENVPCLGGIGGTGIPEIRPVGLTITGQHQALDTLVGEERAIYVFFSLAGSYNNIGGYALPIQFGMVYENGEFIGRTQELMCNTNIWDMYGKDYRGLAKNTLMPASAHDYMVIDMKANSNG</sequence>
<dbReference type="Pfam" id="PF19289">
    <property type="entry name" value="PmbA_TldD_3rd"/>
    <property type="match status" value="1"/>
</dbReference>
<evidence type="ECO:0000313" key="3">
    <source>
        <dbReference type="Proteomes" id="UP000446866"/>
    </source>
</evidence>
<gene>
    <name evidence="2" type="ORF">D0435_00475</name>
</gene>
<dbReference type="GO" id="GO:0005829">
    <property type="term" value="C:cytosol"/>
    <property type="evidence" value="ECO:0007669"/>
    <property type="project" value="TreeGrafter"/>
</dbReference>
<name>A0A845QF29_9FIRM</name>